<dbReference type="EMBL" id="RBUF01000668">
    <property type="protein sequence ID" value="RMU68444.1"/>
    <property type="molecule type" value="Genomic_DNA"/>
</dbReference>
<proteinExistence type="predicted"/>
<comment type="caution">
    <text evidence="3">The sequence shown here is derived from an EMBL/GenBank/DDBJ whole genome shotgun (WGS) entry which is preliminary data.</text>
</comment>
<accession>A0A3M5WF60</accession>
<dbReference type="AlphaFoldDB" id="A0A3M5WF60"/>
<organism evidence="3 4">
    <name type="scientific">Pseudomonas syringae pv. aptata</name>
    <dbReference type="NCBI Taxonomy" id="83167"/>
    <lineage>
        <taxon>Bacteria</taxon>
        <taxon>Pseudomonadati</taxon>
        <taxon>Pseudomonadota</taxon>
        <taxon>Gammaproteobacteria</taxon>
        <taxon>Pseudomonadales</taxon>
        <taxon>Pseudomonadaceae</taxon>
        <taxon>Pseudomonas</taxon>
        <taxon>Pseudomonas syringae</taxon>
    </lineage>
</organism>
<dbReference type="InterPro" id="IPR006076">
    <property type="entry name" value="FAD-dep_OxRdtase"/>
</dbReference>
<dbReference type="Gene3D" id="3.50.50.60">
    <property type="entry name" value="FAD/NAD(P)-binding domain"/>
    <property type="match status" value="1"/>
</dbReference>
<dbReference type="SUPFAM" id="SSF51905">
    <property type="entry name" value="FAD/NAD(P)-binding domain"/>
    <property type="match status" value="1"/>
</dbReference>
<feature type="non-terminal residue" evidence="3">
    <location>
        <position position="97"/>
    </location>
</feature>
<dbReference type="Pfam" id="PF01266">
    <property type="entry name" value="DAO"/>
    <property type="match status" value="1"/>
</dbReference>
<reference evidence="3 4" key="1">
    <citation type="submission" date="2018-08" db="EMBL/GenBank/DDBJ databases">
        <title>Recombination of ecologically and evolutionarily significant loci maintains genetic cohesion in the Pseudomonas syringae species complex.</title>
        <authorList>
            <person name="Dillon M."/>
            <person name="Thakur S."/>
            <person name="Almeida R.N.D."/>
            <person name="Weir B.S."/>
            <person name="Guttman D.S."/>
        </authorList>
    </citation>
    <scope>NUCLEOTIDE SEQUENCE [LARGE SCALE GENOMIC DNA]</scope>
    <source>
        <strain evidence="3 4">ICMP 11935</strain>
    </source>
</reference>
<name>A0A3M5WF60_PSEAP</name>
<gene>
    <name evidence="3" type="ORF">ALP24_05306</name>
</gene>
<evidence type="ECO:0000259" key="2">
    <source>
        <dbReference type="Pfam" id="PF01266"/>
    </source>
</evidence>
<evidence type="ECO:0000313" key="4">
    <source>
        <dbReference type="Proteomes" id="UP000274315"/>
    </source>
</evidence>
<dbReference type="Proteomes" id="UP000274315">
    <property type="component" value="Unassembled WGS sequence"/>
</dbReference>
<feature type="domain" description="FAD dependent oxidoreductase" evidence="2">
    <location>
        <begin position="3"/>
        <end position="97"/>
    </location>
</feature>
<evidence type="ECO:0000313" key="3">
    <source>
        <dbReference type="EMBL" id="RMU68444.1"/>
    </source>
</evidence>
<keyword evidence="1" id="KW-0560">Oxidoreductase</keyword>
<dbReference type="InterPro" id="IPR036188">
    <property type="entry name" value="FAD/NAD-bd_sf"/>
</dbReference>
<dbReference type="GO" id="GO:0016491">
    <property type="term" value="F:oxidoreductase activity"/>
    <property type="evidence" value="ECO:0007669"/>
    <property type="project" value="UniProtKB-KW"/>
</dbReference>
<dbReference type="Gene3D" id="3.30.9.10">
    <property type="entry name" value="D-Amino Acid Oxidase, subunit A, domain 2"/>
    <property type="match status" value="1"/>
</dbReference>
<sequence>MEERTEVTEVQKVGGEFQVTTADGQLFVAEQLLITAGAWGARLAEQFGESVPLEPNGPQMSVTEPLPYALPTVIGVFTRIKEEVIYFRQIPRGNIII</sequence>
<evidence type="ECO:0000256" key="1">
    <source>
        <dbReference type="ARBA" id="ARBA00023002"/>
    </source>
</evidence>
<protein>
    <submittedName>
        <fullName evidence="3">FAD dependent oxidoreductase</fullName>
    </submittedName>
</protein>